<organism evidence="6 7">
    <name type="scientific">Mytilus coruscus</name>
    <name type="common">Sea mussel</name>
    <dbReference type="NCBI Taxonomy" id="42192"/>
    <lineage>
        <taxon>Eukaryota</taxon>
        <taxon>Metazoa</taxon>
        <taxon>Spiralia</taxon>
        <taxon>Lophotrochozoa</taxon>
        <taxon>Mollusca</taxon>
        <taxon>Bivalvia</taxon>
        <taxon>Autobranchia</taxon>
        <taxon>Pteriomorphia</taxon>
        <taxon>Mytilida</taxon>
        <taxon>Mytiloidea</taxon>
        <taxon>Mytilidae</taxon>
        <taxon>Mytilinae</taxon>
        <taxon>Mytilus</taxon>
    </lineage>
</organism>
<dbReference type="PANTHER" id="PTHR22923">
    <property type="entry name" value="CEREBELLIN-RELATED"/>
    <property type="match status" value="1"/>
</dbReference>
<dbReference type="InterPro" id="IPR001073">
    <property type="entry name" value="C1q_dom"/>
</dbReference>
<evidence type="ECO:0000256" key="1">
    <source>
        <dbReference type="ARBA" id="ARBA00004613"/>
    </source>
</evidence>
<dbReference type="Proteomes" id="UP000507470">
    <property type="component" value="Unassembled WGS sequence"/>
</dbReference>
<keyword evidence="3 4" id="KW-0732">Signal</keyword>
<keyword evidence="7" id="KW-1185">Reference proteome</keyword>
<reference evidence="6 7" key="1">
    <citation type="submission" date="2020-06" db="EMBL/GenBank/DDBJ databases">
        <authorList>
            <person name="Li R."/>
            <person name="Bekaert M."/>
        </authorList>
    </citation>
    <scope>NUCLEOTIDE SEQUENCE [LARGE SCALE GENOMIC DNA]</scope>
    <source>
        <strain evidence="7">wild</strain>
    </source>
</reference>
<name>A0A6J8A312_MYTCO</name>
<evidence type="ECO:0000256" key="4">
    <source>
        <dbReference type="SAM" id="SignalP"/>
    </source>
</evidence>
<dbReference type="SMART" id="SM00110">
    <property type="entry name" value="C1Q"/>
    <property type="match status" value="1"/>
</dbReference>
<dbReference type="OrthoDB" id="6368610at2759"/>
<dbReference type="PROSITE" id="PS50871">
    <property type="entry name" value="C1Q"/>
    <property type="match status" value="1"/>
</dbReference>
<dbReference type="InterPro" id="IPR008983">
    <property type="entry name" value="Tumour_necrosis_fac-like_dom"/>
</dbReference>
<keyword evidence="2" id="KW-0964">Secreted</keyword>
<dbReference type="PANTHER" id="PTHR22923:SF116">
    <property type="entry name" value="C1Q DOMAIN-CONTAINING PROTEIN"/>
    <property type="match status" value="1"/>
</dbReference>
<sequence length="159" mass="17129">MKNLFISILCITISSVYGGEDCCLTIGSPIPSSKVAFHARLTPHVTLGSTQTVIFDHVLTNICKAYNEHTGYFTAPFNGIYIFACTFLQTGDKSVHLQMVHDSSEISKGHAASSTGAQGGSMNAVVYLHKGDVVKVRHYPGLGSQTIHGCWSFVTGYLV</sequence>
<evidence type="ECO:0000256" key="3">
    <source>
        <dbReference type="ARBA" id="ARBA00022729"/>
    </source>
</evidence>
<gene>
    <name evidence="6" type="ORF">MCOR_2285</name>
</gene>
<protein>
    <recommendedName>
        <fullName evidence="5">C1q domain-containing protein</fullName>
    </recommendedName>
</protein>
<dbReference type="PRINTS" id="PR00007">
    <property type="entry name" value="COMPLEMNTC1Q"/>
</dbReference>
<evidence type="ECO:0000313" key="6">
    <source>
        <dbReference type="EMBL" id="CAC5359438.1"/>
    </source>
</evidence>
<dbReference type="GO" id="GO:0005576">
    <property type="term" value="C:extracellular region"/>
    <property type="evidence" value="ECO:0007669"/>
    <property type="project" value="UniProtKB-SubCell"/>
</dbReference>
<accession>A0A6J8A312</accession>
<feature type="chain" id="PRO_5026752041" description="C1q domain-containing protein" evidence="4">
    <location>
        <begin position="19"/>
        <end position="159"/>
    </location>
</feature>
<dbReference type="Pfam" id="PF00386">
    <property type="entry name" value="C1q"/>
    <property type="match status" value="1"/>
</dbReference>
<dbReference type="SUPFAM" id="SSF49842">
    <property type="entry name" value="TNF-like"/>
    <property type="match status" value="1"/>
</dbReference>
<dbReference type="Gene3D" id="2.60.120.40">
    <property type="match status" value="1"/>
</dbReference>
<proteinExistence type="predicted"/>
<dbReference type="AlphaFoldDB" id="A0A6J8A312"/>
<evidence type="ECO:0000259" key="5">
    <source>
        <dbReference type="PROSITE" id="PS50871"/>
    </source>
</evidence>
<feature type="domain" description="C1q" evidence="5">
    <location>
        <begin position="30"/>
        <end position="159"/>
    </location>
</feature>
<evidence type="ECO:0000256" key="2">
    <source>
        <dbReference type="ARBA" id="ARBA00022525"/>
    </source>
</evidence>
<feature type="signal peptide" evidence="4">
    <location>
        <begin position="1"/>
        <end position="18"/>
    </location>
</feature>
<dbReference type="EMBL" id="CACVKT020000481">
    <property type="protein sequence ID" value="CAC5359438.1"/>
    <property type="molecule type" value="Genomic_DNA"/>
</dbReference>
<dbReference type="InterPro" id="IPR050822">
    <property type="entry name" value="Cerebellin_Synaptic_Org"/>
</dbReference>
<comment type="subcellular location">
    <subcellularLocation>
        <location evidence="1">Secreted</location>
    </subcellularLocation>
</comment>
<evidence type="ECO:0000313" key="7">
    <source>
        <dbReference type="Proteomes" id="UP000507470"/>
    </source>
</evidence>